<dbReference type="InParanoid" id="A0A0C3E9F8"/>
<dbReference type="HOGENOM" id="CLU_2832681_0_0_1"/>
<dbReference type="Proteomes" id="UP000053989">
    <property type="component" value="Unassembled WGS sequence"/>
</dbReference>
<gene>
    <name evidence="1" type="ORF">SCLCIDRAFT_1207791</name>
</gene>
<dbReference type="AlphaFoldDB" id="A0A0C3E9F8"/>
<evidence type="ECO:0000313" key="2">
    <source>
        <dbReference type="Proteomes" id="UP000053989"/>
    </source>
</evidence>
<dbReference type="EMBL" id="KN822006">
    <property type="protein sequence ID" value="KIM69385.1"/>
    <property type="molecule type" value="Genomic_DNA"/>
</dbReference>
<protein>
    <submittedName>
        <fullName evidence="1">Uncharacterized protein</fullName>
    </submittedName>
</protein>
<keyword evidence="2" id="KW-1185">Reference proteome</keyword>
<proteinExistence type="predicted"/>
<reference evidence="1 2" key="1">
    <citation type="submission" date="2014-04" db="EMBL/GenBank/DDBJ databases">
        <authorList>
            <consortium name="DOE Joint Genome Institute"/>
            <person name="Kuo A."/>
            <person name="Kohler A."/>
            <person name="Nagy L.G."/>
            <person name="Floudas D."/>
            <person name="Copeland A."/>
            <person name="Barry K.W."/>
            <person name="Cichocki N."/>
            <person name="Veneault-Fourrey C."/>
            <person name="LaButti K."/>
            <person name="Lindquist E.A."/>
            <person name="Lipzen A."/>
            <person name="Lundell T."/>
            <person name="Morin E."/>
            <person name="Murat C."/>
            <person name="Sun H."/>
            <person name="Tunlid A."/>
            <person name="Henrissat B."/>
            <person name="Grigoriev I.V."/>
            <person name="Hibbett D.S."/>
            <person name="Martin F."/>
            <person name="Nordberg H.P."/>
            <person name="Cantor M.N."/>
            <person name="Hua S.X."/>
        </authorList>
    </citation>
    <scope>NUCLEOTIDE SEQUENCE [LARGE SCALE GENOMIC DNA]</scope>
    <source>
        <strain evidence="1 2">Foug A</strain>
    </source>
</reference>
<sequence length="66" mass="7453">MASNAVTETTWLEKVSRHFPFTAHTLLAPLRAPSSSEMWGNPVIYSFLRHGRCSLWTPLSNGFRSC</sequence>
<accession>A0A0C3E9F8</accession>
<name>A0A0C3E9F8_9AGAM</name>
<organism evidence="1 2">
    <name type="scientific">Scleroderma citrinum Foug A</name>
    <dbReference type="NCBI Taxonomy" id="1036808"/>
    <lineage>
        <taxon>Eukaryota</taxon>
        <taxon>Fungi</taxon>
        <taxon>Dikarya</taxon>
        <taxon>Basidiomycota</taxon>
        <taxon>Agaricomycotina</taxon>
        <taxon>Agaricomycetes</taxon>
        <taxon>Agaricomycetidae</taxon>
        <taxon>Boletales</taxon>
        <taxon>Sclerodermatineae</taxon>
        <taxon>Sclerodermataceae</taxon>
        <taxon>Scleroderma</taxon>
    </lineage>
</organism>
<reference evidence="2" key="2">
    <citation type="submission" date="2015-01" db="EMBL/GenBank/DDBJ databases">
        <title>Evolutionary Origins and Diversification of the Mycorrhizal Mutualists.</title>
        <authorList>
            <consortium name="DOE Joint Genome Institute"/>
            <consortium name="Mycorrhizal Genomics Consortium"/>
            <person name="Kohler A."/>
            <person name="Kuo A."/>
            <person name="Nagy L.G."/>
            <person name="Floudas D."/>
            <person name="Copeland A."/>
            <person name="Barry K.W."/>
            <person name="Cichocki N."/>
            <person name="Veneault-Fourrey C."/>
            <person name="LaButti K."/>
            <person name="Lindquist E.A."/>
            <person name="Lipzen A."/>
            <person name="Lundell T."/>
            <person name="Morin E."/>
            <person name="Murat C."/>
            <person name="Riley R."/>
            <person name="Ohm R."/>
            <person name="Sun H."/>
            <person name="Tunlid A."/>
            <person name="Henrissat B."/>
            <person name="Grigoriev I.V."/>
            <person name="Hibbett D.S."/>
            <person name="Martin F."/>
        </authorList>
    </citation>
    <scope>NUCLEOTIDE SEQUENCE [LARGE SCALE GENOMIC DNA]</scope>
    <source>
        <strain evidence="2">Foug A</strain>
    </source>
</reference>
<evidence type="ECO:0000313" key="1">
    <source>
        <dbReference type="EMBL" id="KIM69385.1"/>
    </source>
</evidence>